<dbReference type="OrthoDB" id="425354at2759"/>
<dbReference type="EMBL" id="ML213514">
    <property type="protein sequence ID" value="TFK49996.1"/>
    <property type="molecule type" value="Genomic_DNA"/>
</dbReference>
<reference evidence="1 2" key="1">
    <citation type="journal article" date="2019" name="Nat. Ecol. Evol.">
        <title>Megaphylogeny resolves global patterns of mushroom evolution.</title>
        <authorList>
            <person name="Varga T."/>
            <person name="Krizsan K."/>
            <person name="Foldi C."/>
            <person name="Dima B."/>
            <person name="Sanchez-Garcia M."/>
            <person name="Sanchez-Ramirez S."/>
            <person name="Szollosi G.J."/>
            <person name="Szarkandi J.G."/>
            <person name="Papp V."/>
            <person name="Albert L."/>
            <person name="Andreopoulos W."/>
            <person name="Angelini C."/>
            <person name="Antonin V."/>
            <person name="Barry K.W."/>
            <person name="Bougher N.L."/>
            <person name="Buchanan P."/>
            <person name="Buyck B."/>
            <person name="Bense V."/>
            <person name="Catcheside P."/>
            <person name="Chovatia M."/>
            <person name="Cooper J."/>
            <person name="Damon W."/>
            <person name="Desjardin D."/>
            <person name="Finy P."/>
            <person name="Geml J."/>
            <person name="Haridas S."/>
            <person name="Hughes K."/>
            <person name="Justo A."/>
            <person name="Karasinski D."/>
            <person name="Kautmanova I."/>
            <person name="Kiss B."/>
            <person name="Kocsube S."/>
            <person name="Kotiranta H."/>
            <person name="LaButti K.M."/>
            <person name="Lechner B.E."/>
            <person name="Liimatainen K."/>
            <person name="Lipzen A."/>
            <person name="Lukacs Z."/>
            <person name="Mihaltcheva S."/>
            <person name="Morgado L.N."/>
            <person name="Niskanen T."/>
            <person name="Noordeloos M.E."/>
            <person name="Ohm R.A."/>
            <person name="Ortiz-Santana B."/>
            <person name="Ovrebo C."/>
            <person name="Racz N."/>
            <person name="Riley R."/>
            <person name="Savchenko A."/>
            <person name="Shiryaev A."/>
            <person name="Soop K."/>
            <person name="Spirin V."/>
            <person name="Szebenyi C."/>
            <person name="Tomsovsky M."/>
            <person name="Tulloss R.E."/>
            <person name="Uehling J."/>
            <person name="Grigoriev I.V."/>
            <person name="Vagvolgyi C."/>
            <person name="Papp T."/>
            <person name="Martin F.M."/>
            <person name="Miettinen O."/>
            <person name="Hibbett D.S."/>
            <person name="Nagy L.G."/>
        </authorList>
    </citation>
    <scope>NUCLEOTIDE SEQUENCE [LARGE SCALE GENOMIC DNA]</scope>
    <source>
        <strain evidence="1 2">OMC1185</strain>
    </source>
</reference>
<proteinExistence type="predicted"/>
<dbReference type="Proteomes" id="UP000305948">
    <property type="component" value="Unassembled WGS sequence"/>
</dbReference>
<evidence type="ECO:0000313" key="1">
    <source>
        <dbReference type="EMBL" id="TFK49996.1"/>
    </source>
</evidence>
<protein>
    <recommendedName>
        <fullName evidence="3">LCCL domain-containing protein</fullName>
    </recommendedName>
</protein>
<sequence length="185" mass="20789">MAAPKQLTTLNFTGTWVLNKSLSDPNDKILEMQGVGWIKRKAIASSSLTLHVTHDKDEHNSIERVQTKQVLSGGLSTEQKLTLNWEEKHSEGTPFGDLIVRSKRMPLAEIQDAFLKEGWTADTVEHGVIYTRIESDTEKPEGAWSLEQVWGFEDIAGDRRHTRHVKGTDSKGDVVTARLVYDYSA</sequence>
<evidence type="ECO:0008006" key="3">
    <source>
        <dbReference type="Google" id="ProtNLM"/>
    </source>
</evidence>
<dbReference type="PANTHER" id="PTHR38115:SF1">
    <property type="entry name" value="LIPOCALIN-LIKE DOMAIN-CONTAINING PROTEIN"/>
    <property type="match status" value="1"/>
</dbReference>
<dbReference type="PANTHER" id="PTHR38115">
    <property type="entry name" value="LIPOCALIN-LIKE DOMAIN-CONTAINING PROTEIN"/>
    <property type="match status" value="1"/>
</dbReference>
<name>A0A5C3N0J8_9AGAM</name>
<keyword evidence="2" id="KW-1185">Reference proteome</keyword>
<organism evidence="1 2">
    <name type="scientific">Heliocybe sulcata</name>
    <dbReference type="NCBI Taxonomy" id="5364"/>
    <lineage>
        <taxon>Eukaryota</taxon>
        <taxon>Fungi</taxon>
        <taxon>Dikarya</taxon>
        <taxon>Basidiomycota</taxon>
        <taxon>Agaricomycotina</taxon>
        <taxon>Agaricomycetes</taxon>
        <taxon>Gloeophyllales</taxon>
        <taxon>Gloeophyllaceae</taxon>
        <taxon>Heliocybe</taxon>
    </lineage>
</organism>
<dbReference type="InterPro" id="IPR053037">
    <property type="entry name" value="Pericyclase_pydY-like"/>
</dbReference>
<gene>
    <name evidence="1" type="ORF">OE88DRAFT_1632087</name>
</gene>
<dbReference type="AlphaFoldDB" id="A0A5C3N0J8"/>
<dbReference type="InterPro" id="IPR012674">
    <property type="entry name" value="Calycin"/>
</dbReference>
<dbReference type="SUPFAM" id="SSF50814">
    <property type="entry name" value="Lipocalins"/>
    <property type="match status" value="1"/>
</dbReference>
<evidence type="ECO:0000313" key="2">
    <source>
        <dbReference type="Proteomes" id="UP000305948"/>
    </source>
</evidence>
<dbReference type="Gene3D" id="2.40.128.20">
    <property type="match status" value="1"/>
</dbReference>
<accession>A0A5C3N0J8</accession>